<dbReference type="AlphaFoldDB" id="A0A1H9J6S4"/>
<keyword evidence="5" id="KW-1185">Reference proteome</keyword>
<dbReference type="InterPro" id="IPR018900">
    <property type="entry name" value="Curli_CsgE"/>
</dbReference>
<evidence type="ECO:0000256" key="3">
    <source>
        <dbReference type="ARBA" id="ARBA00022729"/>
    </source>
</evidence>
<proteinExistence type="predicted"/>
<reference evidence="5" key="1">
    <citation type="submission" date="2016-10" db="EMBL/GenBank/DDBJ databases">
        <authorList>
            <person name="Varghese N."/>
            <person name="Submissions S."/>
        </authorList>
    </citation>
    <scope>NUCLEOTIDE SEQUENCE [LARGE SCALE GENOMIC DNA]</scope>
    <source>
        <strain evidence="5">DSM 15719</strain>
    </source>
</reference>
<gene>
    <name evidence="4" type="ORF">SAMN05444355_104229</name>
</gene>
<sequence>MMGIISNDTKTKLGNDFYDLFYKEFTKLKIGAGKIVVIQEELTFGRTTKIMVIVEGEVIAEFITKPDEEYLQEAAEYSASEVFKYFKKLESQSKSIFQY</sequence>
<dbReference type="Pfam" id="PF10627">
    <property type="entry name" value="CsgE"/>
    <property type="match status" value="1"/>
</dbReference>
<dbReference type="Proteomes" id="UP000183658">
    <property type="component" value="Unassembled WGS sequence"/>
</dbReference>
<name>A0A1H9J6S4_FLAFI</name>
<evidence type="ECO:0000313" key="4">
    <source>
        <dbReference type="EMBL" id="SEQ82467.1"/>
    </source>
</evidence>
<evidence type="ECO:0000256" key="2">
    <source>
        <dbReference type="ARBA" id="ARBA00014024"/>
    </source>
</evidence>
<dbReference type="EMBL" id="FOFZ01000004">
    <property type="protein sequence ID" value="SEQ82467.1"/>
    <property type="molecule type" value="Genomic_DNA"/>
</dbReference>
<evidence type="ECO:0000313" key="5">
    <source>
        <dbReference type="Proteomes" id="UP000183658"/>
    </source>
</evidence>
<protein>
    <recommendedName>
        <fullName evidence="2">Curli production assembly/transport component CsgE</fullName>
    </recommendedName>
</protein>
<evidence type="ECO:0000256" key="1">
    <source>
        <dbReference type="ARBA" id="ARBA00003989"/>
    </source>
</evidence>
<comment type="function">
    <text evidence="1">May be involved in the biogenesis of curli organelles.</text>
</comment>
<organism evidence="4 5">
    <name type="scientific">Flavobacterium frigoris</name>
    <dbReference type="NCBI Taxonomy" id="229204"/>
    <lineage>
        <taxon>Bacteria</taxon>
        <taxon>Pseudomonadati</taxon>
        <taxon>Bacteroidota</taxon>
        <taxon>Flavobacteriia</taxon>
        <taxon>Flavobacteriales</taxon>
        <taxon>Flavobacteriaceae</taxon>
        <taxon>Flavobacterium</taxon>
    </lineage>
</organism>
<accession>A0A1H9J6S4</accession>
<keyword evidence="3" id="KW-0732">Signal</keyword>